<evidence type="ECO:0000313" key="3">
    <source>
        <dbReference type="Proteomes" id="UP000193409"/>
    </source>
</evidence>
<name>A0A1Y5RE60_9RHOB</name>
<dbReference type="Proteomes" id="UP000193409">
    <property type="component" value="Unassembled WGS sequence"/>
</dbReference>
<accession>A0A1Y5RE60</accession>
<proteinExistence type="predicted"/>
<gene>
    <name evidence="2" type="ORF">PSA7680_00298</name>
</gene>
<organism evidence="2 3">
    <name type="scientific">Pseudoruegeria aquimaris</name>
    <dbReference type="NCBI Taxonomy" id="393663"/>
    <lineage>
        <taxon>Bacteria</taxon>
        <taxon>Pseudomonadati</taxon>
        <taxon>Pseudomonadota</taxon>
        <taxon>Alphaproteobacteria</taxon>
        <taxon>Rhodobacterales</taxon>
        <taxon>Roseobacteraceae</taxon>
        <taxon>Pseudoruegeria</taxon>
    </lineage>
</organism>
<sequence>MTTFYEPDAEDGEEETQHFNPRCNQATYPGGYLNGAPPSSAEVAEREQARYAARQAAEEAYRQALAEQKAETAESQA</sequence>
<feature type="compositionally biased region" description="Polar residues" evidence="1">
    <location>
        <begin position="18"/>
        <end position="27"/>
    </location>
</feature>
<dbReference type="AlphaFoldDB" id="A0A1Y5RE60"/>
<reference evidence="2 3" key="1">
    <citation type="submission" date="2017-03" db="EMBL/GenBank/DDBJ databases">
        <authorList>
            <person name="Afonso C.L."/>
            <person name="Miller P.J."/>
            <person name="Scott M.A."/>
            <person name="Spackman E."/>
            <person name="Goraichik I."/>
            <person name="Dimitrov K.M."/>
            <person name="Suarez D.L."/>
            <person name="Swayne D.E."/>
        </authorList>
    </citation>
    <scope>NUCLEOTIDE SEQUENCE [LARGE SCALE GENOMIC DNA]</scope>
    <source>
        <strain evidence="2 3">CECT 7680</strain>
    </source>
</reference>
<protein>
    <submittedName>
        <fullName evidence="2">Uncharacterized protein</fullName>
    </submittedName>
</protein>
<evidence type="ECO:0000256" key="1">
    <source>
        <dbReference type="SAM" id="MobiDB-lite"/>
    </source>
</evidence>
<dbReference type="RefSeq" id="WP_085866892.1">
    <property type="nucleotide sequence ID" value="NZ_FWFQ01000002.1"/>
</dbReference>
<dbReference type="EMBL" id="FWFQ01000002">
    <property type="protein sequence ID" value="SLN14165.1"/>
    <property type="molecule type" value="Genomic_DNA"/>
</dbReference>
<keyword evidence="3" id="KW-1185">Reference proteome</keyword>
<evidence type="ECO:0000313" key="2">
    <source>
        <dbReference type="EMBL" id="SLN14165.1"/>
    </source>
</evidence>
<feature type="region of interest" description="Disordered" evidence="1">
    <location>
        <begin position="1"/>
        <end position="29"/>
    </location>
</feature>